<dbReference type="Gene3D" id="1.10.1200.10">
    <property type="entry name" value="ACP-like"/>
    <property type="match status" value="1"/>
</dbReference>
<dbReference type="InterPro" id="IPR006162">
    <property type="entry name" value="Ppantetheine_attach_site"/>
</dbReference>
<protein>
    <submittedName>
        <fullName evidence="5">Non-ribosomal peptide synthetase</fullName>
    </submittedName>
</protein>
<comment type="cofactor">
    <cofactor evidence="1">
        <name>pantetheine 4'-phosphate</name>
        <dbReference type="ChEBI" id="CHEBI:47942"/>
    </cofactor>
</comment>
<evidence type="ECO:0000313" key="5">
    <source>
        <dbReference type="EMBL" id="PIB73105.1"/>
    </source>
</evidence>
<dbReference type="PROSITE" id="PS50075">
    <property type="entry name" value="CARRIER"/>
    <property type="match status" value="1"/>
</dbReference>
<dbReference type="GO" id="GO:0044550">
    <property type="term" value="P:secondary metabolite biosynthetic process"/>
    <property type="evidence" value="ECO:0007669"/>
    <property type="project" value="TreeGrafter"/>
</dbReference>
<feature type="non-terminal residue" evidence="5">
    <location>
        <position position="547"/>
    </location>
</feature>
<reference evidence="5 6" key="1">
    <citation type="journal article" date="2017" name="Infect. Genet. Evol.">
        <title>The new phylogeny of the genus Mycobacterium: The old and the news.</title>
        <authorList>
            <person name="Tortoli E."/>
            <person name="Fedrizzi T."/>
            <person name="Meehan C.J."/>
            <person name="Trovato A."/>
            <person name="Grottola A."/>
            <person name="Giacobazzi E."/>
            <person name="Serpini G.F."/>
            <person name="Tagliazucchi S."/>
            <person name="Fabio A."/>
            <person name="Bettua C."/>
            <person name="Bertorelli R."/>
            <person name="Frascaro F."/>
            <person name="De Sanctis V."/>
            <person name="Pecorari M."/>
            <person name="Jousson O."/>
            <person name="Segata N."/>
            <person name="Cirillo D.M."/>
        </authorList>
    </citation>
    <scope>NUCLEOTIDE SEQUENCE [LARGE SCALE GENOMIC DNA]</scope>
    <source>
        <strain evidence="5 6">NCTC 12882</strain>
    </source>
</reference>
<evidence type="ECO:0000256" key="3">
    <source>
        <dbReference type="ARBA" id="ARBA00022553"/>
    </source>
</evidence>
<evidence type="ECO:0000259" key="4">
    <source>
        <dbReference type="PROSITE" id="PS50075"/>
    </source>
</evidence>
<dbReference type="SUPFAM" id="SSF47336">
    <property type="entry name" value="ACP-like"/>
    <property type="match status" value="1"/>
</dbReference>
<comment type="caution">
    <text evidence="5">The sequence shown here is derived from an EMBL/GenBank/DDBJ whole genome shotgun (WGS) entry which is preliminary data.</text>
</comment>
<dbReference type="Pfam" id="PF00550">
    <property type="entry name" value="PP-binding"/>
    <property type="match status" value="1"/>
</dbReference>
<dbReference type="Gene3D" id="3.30.559.30">
    <property type="entry name" value="Nonribosomal peptide synthetase, condensation domain"/>
    <property type="match status" value="1"/>
</dbReference>
<accession>A0A2G5P468</accession>
<evidence type="ECO:0000256" key="1">
    <source>
        <dbReference type="ARBA" id="ARBA00001957"/>
    </source>
</evidence>
<dbReference type="GO" id="GO:0031177">
    <property type="term" value="F:phosphopantetheine binding"/>
    <property type="evidence" value="ECO:0007669"/>
    <property type="project" value="InterPro"/>
</dbReference>
<dbReference type="InterPro" id="IPR020806">
    <property type="entry name" value="PKS_PP-bd"/>
</dbReference>
<dbReference type="AlphaFoldDB" id="A0A2G5P468"/>
<proteinExistence type="predicted"/>
<evidence type="ECO:0000313" key="6">
    <source>
        <dbReference type="Proteomes" id="UP000230971"/>
    </source>
</evidence>
<dbReference type="GO" id="GO:0005829">
    <property type="term" value="C:cytosol"/>
    <property type="evidence" value="ECO:0007669"/>
    <property type="project" value="TreeGrafter"/>
</dbReference>
<dbReference type="Pfam" id="PF00668">
    <property type="entry name" value="Condensation"/>
    <property type="match status" value="1"/>
</dbReference>
<dbReference type="InterPro" id="IPR001242">
    <property type="entry name" value="Condensation_dom"/>
</dbReference>
<dbReference type="PROSITE" id="PS00012">
    <property type="entry name" value="PHOSPHOPANTETHEINE"/>
    <property type="match status" value="1"/>
</dbReference>
<dbReference type="GO" id="GO:0008610">
    <property type="term" value="P:lipid biosynthetic process"/>
    <property type="evidence" value="ECO:0007669"/>
    <property type="project" value="UniProtKB-ARBA"/>
</dbReference>
<name>A0A2G5P468_MYCCE</name>
<dbReference type="GO" id="GO:0003824">
    <property type="term" value="F:catalytic activity"/>
    <property type="evidence" value="ECO:0007669"/>
    <property type="project" value="InterPro"/>
</dbReference>
<dbReference type="FunFam" id="3.30.559.10:FF:000012">
    <property type="entry name" value="Non-ribosomal peptide synthetase"/>
    <property type="match status" value="1"/>
</dbReference>
<dbReference type="GO" id="GO:0043041">
    <property type="term" value="P:amino acid activation for nonribosomal peptide biosynthetic process"/>
    <property type="evidence" value="ECO:0007669"/>
    <property type="project" value="TreeGrafter"/>
</dbReference>
<organism evidence="5 6">
    <name type="scientific">Mycobacterium celatum</name>
    <dbReference type="NCBI Taxonomy" id="28045"/>
    <lineage>
        <taxon>Bacteria</taxon>
        <taxon>Bacillati</taxon>
        <taxon>Actinomycetota</taxon>
        <taxon>Actinomycetes</taxon>
        <taxon>Mycobacteriales</taxon>
        <taxon>Mycobacteriaceae</taxon>
        <taxon>Mycobacterium</taxon>
    </lineage>
</organism>
<dbReference type="InterPro" id="IPR036736">
    <property type="entry name" value="ACP-like_sf"/>
</dbReference>
<dbReference type="Gene3D" id="3.30.559.10">
    <property type="entry name" value="Chloramphenicol acetyltransferase-like domain"/>
    <property type="match status" value="1"/>
</dbReference>
<feature type="domain" description="Carrier" evidence="4">
    <location>
        <begin position="1"/>
        <end position="67"/>
    </location>
</feature>
<dbReference type="InterPro" id="IPR023213">
    <property type="entry name" value="CAT-like_dom_sf"/>
</dbReference>
<evidence type="ECO:0000256" key="2">
    <source>
        <dbReference type="ARBA" id="ARBA00022450"/>
    </source>
</evidence>
<sequence>MAGIYAQVLGLDRVGADDSFFDLGGNSLSAMRLVAAINTGLAAGLSVRAVFEAPTVAQLALRIGGDTGRLEPLAAVERPAVVPLSFAQQRLWFIDQLHGPSPVYNIAVGLRLCGQLDVDALAAALADVVDRHESLRTLFLAPKGIPQQVIVSLEQAEFGCDVVDATAWPVSRLQEAIEETTRHSFELAVEIPLRIRLFAVSSDEHVLVVVVHHIAADGWSIVPFVRDLGVAYASRCAGQAPDWAPLAVQYADYTLWQRAQLGDLDDDHSRIAAQLAYWEDALAGMPERLQLPTNRPYPPVADYRGARVAVEWPAELQQQVARVAREHNATSFMVIQAALAALLAKLTASFDVAVGFPIAGRRDPALDELVGFFVNTLVLRVDLTGDPTFAELLAQVRQRSLAAYEHQDAPFEVLVERLNPTRSLAHHPLVQVMLAWQNLPGITGDAAATLGSGDLHVTQIPIETHTARMDLTFFLAERWSEAGEPAGIGGTVEFRTDVFDVVGVEGLVGRLERVLVAMTADPGGRLSLVDVLDVGERGFLGGVGNWG</sequence>
<dbReference type="SUPFAM" id="SSF52777">
    <property type="entry name" value="CoA-dependent acyltransferases"/>
    <property type="match status" value="2"/>
</dbReference>
<dbReference type="EMBL" id="PDKV01000069">
    <property type="protein sequence ID" value="PIB73105.1"/>
    <property type="molecule type" value="Genomic_DNA"/>
</dbReference>
<dbReference type="PANTHER" id="PTHR45527">
    <property type="entry name" value="NONRIBOSOMAL PEPTIDE SYNTHETASE"/>
    <property type="match status" value="1"/>
</dbReference>
<dbReference type="InterPro" id="IPR009081">
    <property type="entry name" value="PP-bd_ACP"/>
</dbReference>
<keyword evidence="2" id="KW-0596">Phosphopantetheine</keyword>
<dbReference type="Proteomes" id="UP000230971">
    <property type="component" value="Unassembled WGS sequence"/>
</dbReference>
<keyword evidence="3" id="KW-0597">Phosphoprotein</keyword>
<gene>
    <name evidence="5" type="ORF">CQY23_23330</name>
</gene>
<dbReference type="CDD" id="cd19540">
    <property type="entry name" value="LCL_NRPS-like"/>
    <property type="match status" value="1"/>
</dbReference>
<dbReference type="PANTHER" id="PTHR45527:SF1">
    <property type="entry name" value="FATTY ACID SYNTHASE"/>
    <property type="match status" value="1"/>
</dbReference>
<dbReference type="SMART" id="SM00823">
    <property type="entry name" value="PKS_PP"/>
    <property type="match status" value="1"/>
</dbReference>